<feature type="region of interest" description="Disordered" evidence="1">
    <location>
        <begin position="271"/>
        <end position="291"/>
    </location>
</feature>
<dbReference type="VEuPathDB" id="TriTrypDB:LpyrH10_03_0280"/>
<dbReference type="AlphaFoldDB" id="A0A0M9G6Z2"/>
<feature type="compositionally biased region" description="Polar residues" evidence="1">
    <location>
        <begin position="579"/>
        <end position="588"/>
    </location>
</feature>
<feature type="compositionally biased region" description="Polar residues" evidence="1">
    <location>
        <begin position="595"/>
        <end position="606"/>
    </location>
</feature>
<feature type="region of interest" description="Disordered" evidence="1">
    <location>
        <begin position="733"/>
        <end position="762"/>
    </location>
</feature>
<sequence>MRTAKTNGGPNLASPSAATSTNRSSSGPNRGASDGHTFPSHATGGLSLSGEASLASQDLVRQLLCIARGDLSTAVALGTADANPQCADTLSGPTAAGGRPSSGSPSDTGGGGSGSGDDAAKRDAQARTAAVRGAASLGFSSVPQPVPVRCATDNSALLQSSAPQAADGVTAISTLALPATAGSAAAREAPSCASTDAGVGAFYLTAFVARALHMEDYWVSLAHQIEVDQHVEFIQFCADAGFGTLKTIHLLQWWKQYRALVRDVRATHSLQLSDGNPQAPPPPSSPSGLVEPTSAAVVAAGGGGESNTAAVTGAAGRDAAAGGAKGAPKKGRRVSAAGGTAAAAAASDAEARAAAAASPHPSATPATAYRSHDEAVRMELQRFVQWELEHEYGWRLVPREPFSAVPSGLFPPSAGAAATASSAAGAAAAVAATGTVSSASSQAAGGKTSKADKAKMQLQQQQELELEEQRLARIAALPRENIFLTTAEVDGFVRVVVTEDLLAHAALHAYVATQACQPPHTLAHAAAAPVFFSVQVEVPMSVPPLKEATKLVAAAAAAPATATTSGTRLSGDAADGHHISSTSGTGQRSPLRPPSNAQSKPRSRGNSKPPAAAAAAAGTTATTTAAEGDRGSEELSSTLHGRPLVLSAMEALRAEQAKEAAAYAAAYAEELAYTAAQKQQAQHAADVDLFFEKSTTKTAVRAVYESMEDAVSARQQRILQRVTALEQTLGLTEGGSVEGGGAAAAAAATTTTGGKPGAAKAQ</sequence>
<feature type="compositionally biased region" description="Low complexity" evidence="1">
    <location>
        <begin position="437"/>
        <end position="448"/>
    </location>
</feature>
<feature type="compositionally biased region" description="Low complexity" evidence="1">
    <location>
        <begin position="743"/>
        <end position="762"/>
    </location>
</feature>
<keyword evidence="3" id="KW-1185">Reference proteome</keyword>
<dbReference type="GeneID" id="26902172"/>
<reference evidence="2 3" key="1">
    <citation type="submission" date="2015-07" db="EMBL/GenBank/DDBJ databases">
        <title>High-quality genome of monoxenous trypanosomatid Leptomonas pyrrhocoris.</title>
        <authorList>
            <person name="Flegontov P."/>
            <person name="Butenko A."/>
            <person name="Firsov S."/>
            <person name="Vlcek C."/>
            <person name="Logacheva M.D."/>
            <person name="Field M."/>
            <person name="Filatov D."/>
            <person name="Flegontova O."/>
            <person name="Gerasimov E."/>
            <person name="Jackson A.P."/>
            <person name="Kelly S."/>
            <person name="Opperdoes F."/>
            <person name="O'Reilly A."/>
            <person name="Votypka J."/>
            <person name="Yurchenko V."/>
            <person name="Lukes J."/>
        </authorList>
    </citation>
    <scope>NUCLEOTIDE SEQUENCE [LARGE SCALE GENOMIC DNA]</scope>
    <source>
        <strain evidence="2">H10</strain>
    </source>
</reference>
<dbReference type="EMBL" id="LGTL01000003">
    <property type="protein sequence ID" value="KPA83595.1"/>
    <property type="molecule type" value="Genomic_DNA"/>
</dbReference>
<proteinExistence type="predicted"/>
<comment type="caution">
    <text evidence="2">The sequence shown here is derived from an EMBL/GenBank/DDBJ whole genome shotgun (WGS) entry which is preliminary data.</text>
</comment>
<organism evidence="2 3">
    <name type="scientific">Leptomonas pyrrhocoris</name>
    <name type="common">Firebug parasite</name>
    <dbReference type="NCBI Taxonomy" id="157538"/>
    <lineage>
        <taxon>Eukaryota</taxon>
        <taxon>Discoba</taxon>
        <taxon>Euglenozoa</taxon>
        <taxon>Kinetoplastea</taxon>
        <taxon>Metakinetoplastina</taxon>
        <taxon>Trypanosomatida</taxon>
        <taxon>Trypanosomatidae</taxon>
        <taxon>Leishmaniinae</taxon>
        <taxon>Leptomonas</taxon>
    </lineage>
</organism>
<gene>
    <name evidence="2" type="ORF">ABB37_01877</name>
</gene>
<dbReference type="OrthoDB" id="273896at2759"/>
<feature type="region of interest" description="Disordered" evidence="1">
    <location>
        <begin position="1"/>
        <end position="44"/>
    </location>
</feature>
<dbReference type="EMBL" id="LGTL01000003">
    <property type="protein sequence ID" value="KPA83596.1"/>
    <property type="molecule type" value="Genomic_DNA"/>
</dbReference>
<feature type="compositionally biased region" description="Polar residues" evidence="1">
    <location>
        <begin position="1"/>
        <end position="28"/>
    </location>
</feature>
<dbReference type="Proteomes" id="UP000037923">
    <property type="component" value="Unassembled WGS sequence"/>
</dbReference>
<feature type="region of interest" description="Disordered" evidence="1">
    <location>
        <begin position="437"/>
        <end position="461"/>
    </location>
</feature>
<dbReference type="OMA" id="LEHEWAW"/>
<feature type="compositionally biased region" description="Gly residues" evidence="1">
    <location>
        <begin position="733"/>
        <end position="742"/>
    </location>
</feature>
<evidence type="ECO:0000313" key="2">
    <source>
        <dbReference type="EMBL" id="KPA83596.1"/>
    </source>
</evidence>
<feature type="compositionally biased region" description="Low complexity" evidence="1">
    <location>
        <begin position="91"/>
        <end position="107"/>
    </location>
</feature>
<protein>
    <submittedName>
        <fullName evidence="2">Uncharacterized protein</fullName>
    </submittedName>
</protein>
<accession>A0A0M9G6Z2</accession>
<dbReference type="RefSeq" id="XP_015662034.1">
    <property type="nucleotide sequence ID" value="XM_015798556.1"/>
</dbReference>
<feature type="region of interest" description="Disordered" evidence="1">
    <location>
        <begin position="88"/>
        <end position="127"/>
    </location>
</feature>
<evidence type="ECO:0000256" key="1">
    <source>
        <dbReference type="SAM" id="MobiDB-lite"/>
    </source>
</evidence>
<evidence type="ECO:0000313" key="3">
    <source>
        <dbReference type="Proteomes" id="UP000037923"/>
    </source>
</evidence>
<dbReference type="RefSeq" id="XP_015662035.1">
    <property type="nucleotide sequence ID" value="XM_015798557.1"/>
</dbReference>
<feature type="compositionally biased region" description="Low complexity" evidence="1">
    <location>
        <begin position="611"/>
        <end position="626"/>
    </location>
</feature>
<name>A0A0M9G6Z2_LEPPY</name>
<feature type="region of interest" description="Disordered" evidence="1">
    <location>
        <begin position="560"/>
        <end position="637"/>
    </location>
</feature>